<dbReference type="AlphaFoldDB" id="A0A6P1NUH5"/>
<keyword evidence="2" id="KW-1185">Reference proteome</keyword>
<dbReference type="Pfam" id="PF09905">
    <property type="entry name" value="VF530"/>
    <property type="match status" value="1"/>
</dbReference>
<evidence type="ECO:0000313" key="2">
    <source>
        <dbReference type="Proteomes" id="UP000464214"/>
    </source>
</evidence>
<sequence length="73" mass="8497">METQKNNPLHGKTLEAILTQLVDHYGWEKLGDRIRINCFVSDPSIQSSLKFLRKTPWARTKVEYLYVKTFGGK</sequence>
<dbReference type="KEGG" id="nib:GU926_00055"/>
<keyword evidence="1" id="KW-0238">DNA-binding</keyword>
<name>A0A6P1NUH5_9BACT</name>
<evidence type="ECO:0000313" key="1">
    <source>
        <dbReference type="EMBL" id="QHL85919.1"/>
    </source>
</evidence>
<dbReference type="InterPro" id="IPR036361">
    <property type="entry name" value="SAP_dom_sf"/>
</dbReference>
<protein>
    <submittedName>
        <fullName evidence="1">DNA-binding protein VF530</fullName>
    </submittedName>
</protein>
<dbReference type="RefSeq" id="WP_160687815.1">
    <property type="nucleotide sequence ID" value="NZ_CP047897.1"/>
</dbReference>
<proteinExistence type="predicted"/>
<dbReference type="Gene3D" id="1.10.720.30">
    <property type="entry name" value="SAP domain"/>
    <property type="match status" value="1"/>
</dbReference>
<accession>A0A6P1NUH5</accession>
<dbReference type="GO" id="GO:0003677">
    <property type="term" value="F:DNA binding"/>
    <property type="evidence" value="ECO:0007669"/>
    <property type="project" value="UniProtKB-KW"/>
</dbReference>
<gene>
    <name evidence="1" type="ORF">GU926_00055</name>
</gene>
<dbReference type="EMBL" id="CP047897">
    <property type="protein sequence ID" value="QHL85919.1"/>
    <property type="molecule type" value="Genomic_DNA"/>
</dbReference>
<reference evidence="1 2" key="1">
    <citation type="submission" date="2020-01" db="EMBL/GenBank/DDBJ databases">
        <authorList>
            <person name="Kim M."/>
        </authorList>
    </citation>
    <scope>NUCLEOTIDE SEQUENCE [LARGE SCALE GENOMIC DNA]</scope>
    <source>
        <strain evidence="1 2">BT10</strain>
    </source>
</reference>
<dbReference type="InterPro" id="IPR018668">
    <property type="entry name" value="DNA-binding_VF530-like"/>
</dbReference>
<dbReference type="Proteomes" id="UP000464214">
    <property type="component" value="Chromosome"/>
</dbReference>
<organism evidence="1 2">
    <name type="scientific">Nibribacter ruber</name>
    <dbReference type="NCBI Taxonomy" id="2698458"/>
    <lineage>
        <taxon>Bacteria</taxon>
        <taxon>Pseudomonadati</taxon>
        <taxon>Bacteroidota</taxon>
        <taxon>Cytophagia</taxon>
        <taxon>Cytophagales</taxon>
        <taxon>Hymenobacteraceae</taxon>
        <taxon>Nibribacter</taxon>
    </lineage>
</organism>